<reference evidence="1" key="2">
    <citation type="submission" date="2015-06" db="UniProtKB">
        <authorList>
            <consortium name="EnsemblProtists"/>
        </authorList>
    </citation>
    <scope>IDENTIFICATION</scope>
    <source>
        <strain evidence="1">Emoy2</strain>
    </source>
</reference>
<dbReference type="VEuPathDB" id="FungiDB:HpaG806212"/>
<reference evidence="2" key="1">
    <citation type="journal article" date="2010" name="Science">
        <title>Signatures of adaptation to obligate biotrophy in the Hyaloperonospora arabidopsidis genome.</title>
        <authorList>
            <person name="Baxter L."/>
            <person name="Tripathy S."/>
            <person name="Ishaque N."/>
            <person name="Boot N."/>
            <person name="Cabral A."/>
            <person name="Kemen E."/>
            <person name="Thines M."/>
            <person name="Ah-Fong A."/>
            <person name="Anderson R."/>
            <person name="Badejoko W."/>
            <person name="Bittner-Eddy P."/>
            <person name="Boore J.L."/>
            <person name="Chibucos M.C."/>
            <person name="Coates M."/>
            <person name="Dehal P."/>
            <person name="Delehaunty K."/>
            <person name="Dong S."/>
            <person name="Downton P."/>
            <person name="Dumas B."/>
            <person name="Fabro G."/>
            <person name="Fronick C."/>
            <person name="Fuerstenberg S.I."/>
            <person name="Fulton L."/>
            <person name="Gaulin E."/>
            <person name="Govers F."/>
            <person name="Hughes L."/>
            <person name="Humphray S."/>
            <person name="Jiang R.H."/>
            <person name="Judelson H."/>
            <person name="Kamoun S."/>
            <person name="Kyung K."/>
            <person name="Meijer H."/>
            <person name="Minx P."/>
            <person name="Morris P."/>
            <person name="Nelson J."/>
            <person name="Phuntumart V."/>
            <person name="Qutob D."/>
            <person name="Rehmany A."/>
            <person name="Rougon-Cardoso A."/>
            <person name="Ryden P."/>
            <person name="Torto-Alalibo T."/>
            <person name="Studholme D."/>
            <person name="Wang Y."/>
            <person name="Win J."/>
            <person name="Wood J."/>
            <person name="Clifton S.W."/>
            <person name="Rogers J."/>
            <person name="Van den Ackerveken G."/>
            <person name="Jones J.D."/>
            <person name="McDowell J.M."/>
            <person name="Beynon J."/>
            <person name="Tyler B.M."/>
        </authorList>
    </citation>
    <scope>NUCLEOTIDE SEQUENCE [LARGE SCALE GENOMIC DNA]</scope>
    <source>
        <strain evidence="2">Emoy2</strain>
    </source>
</reference>
<evidence type="ECO:0000313" key="1">
    <source>
        <dbReference type="EnsemblProtists" id="HpaP806212"/>
    </source>
</evidence>
<dbReference type="AlphaFoldDB" id="M4BII6"/>
<dbReference type="HOGENOM" id="CLU_199451_0_0_1"/>
<evidence type="ECO:0000313" key="2">
    <source>
        <dbReference type="Proteomes" id="UP000011713"/>
    </source>
</evidence>
<keyword evidence="2" id="KW-1185">Reference proteome</keyword>
<dbReference type="PROSITE" id="PS51257">
    <property type="entry name" value="PROKAR_LIPOPROTEIN"/>
    <property type="match status" value="1"/>
</dbReference>
<sequence>MISPLKDIVVATVLGLGCGLVWNKFKDGEMDRISHFYKRYDAQDASKKHSDD</sequence>
<proteinExistence type="predicted"/>
<dbReference type="InParanoid" id="M4BII6"/>
<organism evidence="1 2">
    <name type="scientific">Hyaloperonospora arabidopsidis (strain Emoy2)</name>
    <name type="common">Downy mildew agent</name>
    <name type="synonym">Peronospora arabidopsidis</name>
    <dbReference type="NCBI Taxonomy" id="559515"/>
    <lineage>
        <taxon>Eukaryota</taxon>
        <taxon>Sar</taxon>
        <taxon>Stramenopiles</taxon>
        <taxon>Oomycota</taxon>
        <taxon>Peronosporomycetes</taxon>
        <taxon>Peronosporales</taxon>
        <taxon>Peronosporaceae</taxon>
        <taxon>Hyaloperonospora</taxon>
    </lineage>
</organism>
<accession>M4BII6</accession>
<name>M4BII6_HYAAE</name>
<dbReference type="Proteomes" id="UP000011713">
    <property type="component" value="Unassembled WGS sequence"/>
</dbReference>
<dbReference type="EnsemblProtists" id="HpaT806212">
    <property type="protein sequence ID" value="HpaP806212"/>
    <property type="gene ID" value="HpaG806212"/>
</dbReference>
<protein>
    <submittedName>
        <fullName evidence="1">Uncharacterized protein</fullName>
    </submittedName>
</protein>
<dbReference type="OMA" id="MDRISHF"/>
<dbReference type="EMBL" id="JH598294">
    <property type="status" value="NOT_ANNOTATED_CDS"/>
    <property type="molecule type" value="Genomic_DNA"/>
</dbReference>
<dbReference type="eggNOG" id="ENOG502SGKZ">
    <property type="taxonomic scope" value="Eukaryota"/>
</dbReference>